<dbReference type="SUPFAM" id="SSF51182">
    <property type="entry name" value="RmlC-like cupins"/>
    <property type="match status" value="1"/>
</dbReference>
<organism evidence="1 2">
    <name type="scientific">Rhizobium esperanzae</name>
    <dbReference type="NCBI Taxonomy" id="1967781"/>
    <lineage>
        <taxon>Bacteria</taxon>
        <taxon>Pseudomonadati</taxon>
        <taxon>Pseudomonadota</taxon>
        <taxon>Alphaproteobacteria</taxon>
        <taxon>Hyphomicrobiales</taxon>
        <taxon>Rhizobiaceae</taxon>
        <taxon>Rhizobium/Agrobacterium group</taxon>
        <taxon>Rhizobium</taxon>
    </lineage>
</organism>
<dbReference type="AlphaFoldDB" id="A0A7W6R3X8"/>
<evidence type="ECO:0000313" key="2">
    <source>
        <dbReference type="Proteomes" id="UP000540909"/>
    </source>
</evidence>
<evidence type="ECO:0000313" key="1">
    <source>
        <dbReference type="EMBL" id="MBB4236226.1"/>
    </source>
</evidence>
<dbReference type="RefSeq" id="WP_184470537.1">
    <property type="nucleotide sequence ID" value="NZ_JACIFY010000009.1"/>
</dbReference>
<dbReference type="EMBL" id="JACIFY010000009">
    <property type="protein sequence ID" value="MBB4236226.1"/>
    <property type="molecule type" value="Genomic_DNA"/>
</dbReference>
<dbReference type="InterPro" id="IPR011051">
    <property type="entry name" value="RmlC_Cupin_sf"/>
</dbReference>
<sequence length="357" mass="40313">MSTMLLFQELRSRCLDIDRSWRNFDYKHQAFSDIVQELTHDLDLSPFGHVEQAVQLLGEPEIAELQRLSSFSDLYLKLFDNGRFWVEILNWWGSDINIHDHDFAGIQFQLAGHSLNVGYNFHQDGELGELSMGELSVSSAALWRPGDRSIVAPGRKAPHNVCHIDIPTVSLLIRTHPDPLFGPQWNYFPPGVAGSYGVATPSFRKHVQALRLLARGDKDVFRQAFGRFCERATARELLFGLVKMIDVLFEVDKVDLVYELAAKSGANETVVEAVVFYRATESIKHFKNTTALPWRAQLALSIVASGINATHFADIVHHLRLGGFDPGFDNPLEELRSLIDEQVDRRISETLAIFDIA</sequence>
<proteinExistence type="predicted"/>
<accession>A0A7W6R3X8</accession>
<dbReference type="Proteomes" id="UP000540909">
    <property type="component" value="Unassembled WGS sequence"/>
</dbReference>
<gene>
    <name evidence="1" type="ORF">GGD57_002804</name>
</gene>
<comment type="caution">
    <text evidence="1">The sequence shown here is derived from an EMBL/GenBank/DDBJ whole genome shotgun (WGS) entry which is preliminary data.</text>
</comment>
<reference evidence="1 2" key="1">
    <citation type="submission" date="2020-08" db="EMBL/GenBank/DDBJ databases">
        <title>Genomic Encyclopedia of Type Strains, Phase IV (KMG-V): Genome sequencing to study the core and pangenomes of soil and plant-associated prokaryotes.</title>
        <authorList>
            <person name="Whitman W."/>
        </authorList>
    </citation>
    <scope>NUCLEOTIDE SEQUENCE [LARGE SCALE GENOMIC DNA]</scope>
    <source>
        <strain evidence="1 2">SEMIA 4089</strain>
    </source>
</reference>
<protein>
    <submittedName>
        <fullName evidence="1">Uncharacterized protein</fullName>
    </submittedName>
</protein>
<name>A0A7W6R3X8_9HYPH</name>